<accession>A0A7M5XCE6</accession>
<organism evidence="8 9">
    <name type="scientific">Clytia hemisphaerica</name>
    <dbReference type="NCBI Taxonomy" id="252671"/>
    <lineage>
        <taxon>Eukaryota</taxon>
        <taxon>Metazoa</taxon>
        <taxon>Cnidaria</taxon>
        <taxon>Hydrozoa</taxon>
        <taxon>Hydroidolina</taxon>
        <taxon>Leptothecata</taxon>
        <taxon>Obeliida</taxon>
        <taxon>Clytiidae</taxon>
        <taxon>Clytia</taxon>
    </lineage>
</organism>
<feature type="transmembrane region" description="Helical" evidence="6">
    <location>
        <begin position="228"/>
        <end position="254"/>
    </location>
</feature>
<dbReference type="EnsemblMetazoa" id="CLYHEMT021306.1">
    <property type="protein sequence ID" value="CLYHEMP021306.1"/>
    <property type="gene ID" value="CLYHEMG021306"/>
</dbReference>
<evidence type="ECO:0000313" key="9">
    <source>
        <dbReference type="Proteomes" id="UP000594262"/>
    </source>
</evidence>
<dbReference type="PANTHER" id="PTHR22950:SF703">
    <property type="entry name" value="AMINO ACID TRANSPORTER TRANSMEMBRANE DOMAIN-CONTAINING PROTEIN"/>
    <property type="match status" value="1"/>
</dbReference>
<dbReference type="PANTHER" id="PTHR22950">
    <property type="entry name" value="AMINO ACID TRANSPORTER"/>
    <property type="match status" value="1"/>
</dbReference>
<feature type="transmembrane region" description="Helical" evidence="6">
    <location>
        <begin position="103"/>
        <end position="123"/>
    </location>
</feature>
<evidence type="ECO:0000313" key="8">
    <source>
        <dbReference type="EnsemblMetazoa" id="CLYHEMP021306.1"/>
    </source>
</evidence>
<evidence type="ECO:0000256" key="4">
    <source>
        <dbReference type="ARBA" id="ARBA00023136"/>
    </source>
</evidence>
<dbReference type="Pfam" id="PF01490">
    <property type="entry name" value="Aa_trans"/>
    <property type="match status" value="1"/>
</dbReference>
<keyword evidence="9" id="KW-1185">Reference proteome</keyword>
<feature type="transmembrane region" description="Helical" evidence="6">
    <location>
        <begin position="352"/>
        <end position="377"/>
    </location>
</feature>
<feature type="transmembrane region" description="Helical" evidence="6">
    <location>
        <begin position="455"/>
        <end position="477"/>
    </location>
</feature>
<feature type="compositionally biased region" description="Polar residues" evidence="5">
    <location>
        <begin position="1"/>
        <end position="11"/>
    </location>
</feature>
<keyword evidence="3 6" id="KW-1133">Transmembrane helix</keyword>
<evidence type="ECO:0000256" key="1">
    <source>
        <dbReference type="ARBA" id="ARBA00004141"/>
    </source>
</evidence>
<dbReference type="Proteomes" id="UP000594262">
    <property type="component" value="Unplaced"/>
</dbReference>
<evidence type="ECO:0000256" key="5">
    <source>
        <dbReference type="SAM" id="MobiDB-lite"/>
    </source>
</evidence>
<evidence type="ECO:0000256" key="6">
    <source>
        <dbReference type="SAM" id="Phobius"/>
    </source>
</evidence>
<protein>
    <recommendedName>
        <fullName evidence="7">Amino acid transporter transmembrane domain-containing protein</fullName>
    </recommendedName>
</protein>
<reference evidence="8" key="1">
    <citation type="submission" date="2021-01" db="UniProtKB">
        <authorList>
            <consortium name="EnsemblMetazoa"/>
        </authorList>
    </citation>
    <scope>IDENTIFICATION</scope>
</reference>
<sequence>MKQRATNATSKMEQEALLPPSAIDESFPSDSEFSTTGSVSGATDKAKKRGAENIFQAINLLLRRNTGEDGSLAISTAFLIMVSMSYGSAVIILPYTLQQLGPLLWLLFTVGCFLILAFCAVMLKESCVHIMLFGKDRISRSLLVRRPYPTIAEYSVGKRFSKVVEATMYVALGAEVLAYGLLGATSMNRVIPLWLEGDDRIRIWLLIGFFVMLPFMMVGTYSDLTMPAFVAVFTSFLASLCIFIVSVVAKYYYGARTSSYKTITLVKEEHIFKIFGEILFAAAGPALLLPNIVVLLKKPEKFQTPILFSHLCVVLLYALLAIVPFIIFGQTVEASIIDTLQDAILALKMSPVWLSVITLASISLAIHFTMVTVLCANPIFLNLENKFNIPPEFTWKRFALRSSIALAFVLVDIMIPYFSPVISIVGALPLALLCIIYPIIVYFHTFEKKSNYMKLFLGFVLCLTFALMIGNTIFSIWDIVVYFELPSFKAVKHFGNQTVKDTWRKAALRKNFTFTQL</sequence>
<feature type="compositionally biased region" description="Polar residues" evidence="5">
    <location>
        <begin position="28"/>
        <end position="41"/>
    </location>
</feature>
<evidence type="ECO:0000256" key="3">
    <source>
        <dbReference type="ARBA" id="ARBA00022989"/>
    </source>
</evidence>
<comment type="subcellular location">
    <subcellularLocation>
        <location evidence="1">Membrane</location>
        <topology evidence="1">Multi-pass membrane protein</topology>
    </subcellularLocation>
</comment>
<dbReference type="RefSeq" id="XP_066916001.1">
    <property type="nucleotide sequence ID" value="XM_067059900.1"/>
</dbReference>
<feature type="region of interest" description="Disordered" evidence="5">
    <location>
        <begin position="1"/>
        <end position="44"/>
    </location>
</feature>
<dbReference type="AlphaFoldDB" id="A0A7M5XCE6"/>
<feature type="transmembrane region" description="Helical" evidence="6">
    <location>
        <begin position="424"/>
        <end position="443"/>
    </location>
</feature>
<evidence type="ECO:0000259" key="7">
    <source>
        <dbReference type="Pfam" id="PF01490"/>
    </source>
</evidence>
<proteinExistence type="predicted"/>
<feature type="transmembrane region" description="Helical" evidence="6">
    <location>
        <begin position="274"/>
        <end position="296"/>
    </location>
</feature>
<keyword evidence="4 6" id="KW-0472">Membrane</keyword>
<name>A0A7M5XCE6_9CNID</name>
<evidence type="ECO:0000256" key="2">
    <source>
        <dbReference type="ARBA" id="ARBA00022692"/>
    </source>
</evidence>
<feature type="transmembrane region" description="Helical" evidence="6">
    <location>
        <begin position="201"/>
        <end position="221"/>
    </location>
</feature>
<dbReference type="GO" id="GO:0015179">
    <property type="term" value="F:L-amino acid transmembrane transporter activity"/>
    <property type="evidence" value="ECO:0007669"/>
    <property type="project" value="TreeGrafter"/>
</dbReference>
<dbReference type="GeneID" id="136803152"/>
<keyword evidence="2 6" id="KW-0812">Transmembrane</keyword>
<dbReference type="InterPro" id="IPR013057">
    <property type="entry name" value="AA_transpt_TM"/>
</dbReference>
<feature type="transmembrane region" description="Helical" evidence="6">
    <location>
        <begin position="72"/>
        <end position="97"/>
    </location>
</feature>
<feature type="domain" description="Amino acid transporter transmembrane" evidence="7">
    <location>
        <begin position="76"/>
        <end position="476"/>
    </location>
</feature>
<dbReference type="OrthoDB" id="28208at2759"/>
<feature type="transmembrane region" description="Helical" evidence="6">
    <location>
        <begin position="308"/>
        <end position="332"/>
    </location>
</feature>
<dbReference type="GO" id="GO:0005774">
    <property type="term" value="C:vacuolar membrane"/>
    <property type="evidence" value="ECO:0007669"/>
    <property type="project" value="TreeGrafter"/>
</dbReference>